<evidence type="ECO:0000313" key="8">
    <source>
        <dbReference type="Proteomes" id="UP000254502"/>
    </source>
</evidence>
<feature type="transmembrane region" description="Helical" evidence="1">
    <location>
        <begin position="205"/>
        <end position="223"/>
    </location>
</feature>
<evidence type="ECO:0000313" key="6">
    <source>
        <dbReference type="EMBL" id="SUK94933.1"/>
    </source>
</evidence>
<dbReference type="EMBL" id="UHAQ01000004">
    <property type="protein sequence ID" value="SUK94933.1"/>
    <property type="molecule type" value="Genomic_DNA"/>
</dbReference>
<reference evidence="3 7" key="1">
    <citation type="submission" date="2015-01" db="EMBL/GenBank/DDBJ databases">
        <title>Characterization of Swiss Staphylococcus aureus strains involved in food poisoning.</title>
        <authorList>
            <person name="Crovadore J."/>
            <person name="Chablais R."/>
            <person name="Tonacini J."/>
            <person name="Schnyder B."/>
            <person name="Lefort F."/>
        </authorList>
    </citation>
    <scope>NUCLEOTIDE SEQUENCE [LARGE SCALE GENOMIC DNA]</scope>
    <source>
        <strain evidence="3 7">SA-120</strain>
    </source>
</reference>
<dbReference type="Proteomes" id="UP000032274">
    <property type="component" value="Unassembled WGS sequence"/>
</dbReference>
<evidence type="ECO:0000313" key="4">
    <source>
        <dbReference type="EMBL" id="MUG51932.1"/>
    </source>
</evidence>
<evidence type="ECO:0000313" key="9">
    <source>
        <dbReference type="Proteomes" id="UP000463077"/>
    </source>
</evidence>
<dbReference type="EMBL" id="CP053070">
    <property type="protein sequence ID" value="QJR07821.1"/>
    <property type="molecule type" value="Genomic_DNA"/>
</dbReference>
<dbReference type="GO" id="GO:0004190">
    <property type="term" value="F:aspartic-type endopeptidase activity"/>
    <property type="evidence" value="ECO:0007669"/>
    <property type="project" value="TreeGrafter"/>
</dbReference>
<sequence>MVVLLSYSCSCIFSFLYQFISIEETSFDYLHRRSKCDYCNSSLKWYELMPIISFLLLKGRCRNCRKRISLTHFLGETFALIPIVFIKYDFTYVNATLFITTYVFLLIFTMTDITSLMLDCRLIIIYCIVSLSLSIIYPVAFIIISMTTHIFYFLFRAYIGYGDVLLISALSLFFPLQFTIYVILFTFVIAGLVALITMIFKPIKLLPLVPFIFISFFINSLFYNDIHQFLGGVYF</sequence>
<dbReference type="KEGG" id="sams:NI36_08885"/>
<accession>A0A380E2F9</accession>
<dbReference type="GO" id="GO:0005886">
    <property type="term" value="C:plasma membrane"/>
    <property type="evidence" value="ECO:0007669"/>
    <property type="project" value="TreeGrafter"/>
</dbReference>
<dbReference type="EMBL" id="WFHO01000009">
    <property type="protein sequence ID" value="MUG51932.1"/>
    <property type="molecule type" value="Genomic_DNA"/>
</dbReference>
<dbReference type="PANTHER" id="PTHR30487:SF0">
    <property type="entry name" value="PREPILIN LEADER PEPTIDASE_N-METHYLTRANSFERASE-RELATED"/>
    <property type="match status" value="1"/>
</dbReference>
<dbReference type="Proteomes" id="UP000254502">
    <property type="component" value="Unassembled WGS sequence"/>
</dbReference>
<dbReference type="Proteomes" id="UP000463077">
    <property type="component" value="Unassembled WGS sequence"/>
</dbReference>
<reference evidence="6 8" key="2">
    <citation type="submission" date="2018-06" db="EMBL/GenBank/DDBJ databases">
        <authorList>
            <consortium name="Pathogen Informatics"/>
            <person name="Doyle S."/>
        </authorList>
    </citation>
    <scope>NUCLEOTIDE SEQUENCE [LARGE SCALE GENOMIC DNA]</scope>
    <source>
        <strain evidence="6 8">NCTC5664</strain>
    </source>
</reference>
<keyword evidence="1" id="KW-0812">Transmembrane</keyword>
<dbReference type="Pfam" id="PF06750">
    <property type="entry name" value="A24_N_bact"/>
    <property type="match status" value="1"/>
</dbReference>
<proteinExistence type="predicted"/>
<dbReference type="GO" id="GO:0006465">
    <property type="term" value="P:signal peptide processing"/>
    <property type="evidence" value="ECO:0007669"/>
    <property type="project" value="TreeGrafter"/>
</dbReference>
<dbReference type="InterPro" id="IPR050882">
    <property type="entry name" value="Prepilin_peptidase/N-MTase"/>
</dbReference>
<dbReference type="RefSeq" id="WP_000261111.1">
    <property type="nucleotide sequence ID" value="NZ_AP017891.1"/>
</dbReference>
<feature type="transmembrane region" description="Helical" evidence="1">
    <location>
        <begin position="150"/>
        <end position="173"/>
    </location>
</feature>
<feature type="transmembrane region" description="Helical" evidence="1">
    <location>
        <begin position="123"/>
        <end position="144"/>
    </location>
</feature>
<evidence type="ECO:0000259" key="2">
    <source>
        <dbReference type="Pfam" id="PF06750"/>
    </source>
</evidence>
<name>A0A0D1JKS9_STAAU</name>
<dbReference type="AlphaFoldDB" id="A0A0D1JKS9"/>
<feature type="transmembrane region" description="Helical" evidence="1">
    <location>
        <begin position="68"/>
        <end position="86"/>
    </location>
</feature>
<dbReference type="InterPro" id="IPR010627">
    <property type="entry name" value="Prepilin_pept_A24_N"/>
</dbReference>
<organism evidence="6 8">
    <name type="scientific">Staphylococcus aureus</name>
    <dbReference type="NCBI Taxonomy" id="1280"/>
    <lineage>
        <taxon>Bacteria</taxon>
        <taxon>Bacillati</taxon>
        <taxon>Bacillota</taxon>
        <taxon>Bacilli</taxon>
        <taxon>Bacillales</taxon>
        <taxon>Staphylococcaceae</taxon>
        <taxon>Staphylococcus</taxon>
    </lineage>
</organism>
<feature type="transmembrane region" description="Helical" evidence="1">
    <location>
        <begin position="92"/>
        <end position="111"/>
    </location>
</feature>
<feature type="domain" description="Prepilin peptidase A24 N-terminal" evidence="2">
    <location>
        <begin position="9"/>
        <end position="89"/>
    </location>
</feature>
<feature type="transmembrane region" description="Helical" evidence="1">
    <location>
        <begin position="180"/>
        <end position="199"/>
    </location>
</feature>
<keyword evidence="6" id="KW-0645">Protease</keyword>
<evidence type="ECO:0000313" key="5">
    <source>
        <dbReference type="EMBL" id="QJR07821.1"/>
    </source>
</evidence>
<evidence type="ECO:0000313" key="7">
    <source>
        <dbReference type="Proteomes" id="UP000032274"/>
    </source>
</evidence>
<keyword evidence="1" id="KW-0472">Membrane</keyword>
<keyword evidence="1" id="KW-1133">Transmembrane helix</keyword>
<dbReference type="EMBL" id="JXIG01000627">
    <property type="protein sequence ID" value="KIT96644.1"/>
    <property type="molecule type" value="Genomic_DNA"/>
</dbReference>
<reference evidence="5 10" key="4">
    <citation type="submission" date="2020-04" db="EMBL/GenBank/DDBJ databases">
        <authorList>
            <person name="Kim J.-M."/>
            <person name="Chung S.H."/>
            <person name="Kim I."/>
            <person name="Kim J.-S."/>
        </authorList>
    </citation>
    <scope>NUCLEOTIDE SEQUENCE [LARGE SCALE GENOMIC DNA]</scope>
    <source>
        <strain evidence="5">HL20709</strain>
    </source>
</reference>
<keyword evidence="6" id="KW-0378">Hydrolase</keyword>
<gene>
    <name evidence="6" type="primary">comC</name>
    <name evidence="4" type="ORF">GAY54_05120</name>
    <name evidence="5" type="ORF">HH313_001692</name>
    <name evidence="6" type="ORF">NCTC5664_03637</name>
    <name evidence="3" type="ORF">QU38_08655</name>
</gene>
<dbReference type="PANTHER" id="PTHR30487">
    <property type="entry name" value="TYPE 4 PREPILIN-LIKE PROTEINS LEADER PEPTIDE-PROCESSING ENZYME"/>
    <property type="match status" value="1"/>
</dbReference>
<evidence type="ECO:0000256" key="1">
    <source>
        <dbReference type="SAM" id="Phobius"/>
    </source>
</evidence>
<reference evidence="4 9" key="3">
    <citation type="journal article" date="2019" name="Int. J. Infect. Dis.">
        <title>Characterization of a community-acquired methicillin-resistant sequence type 338 Staphylococcus aureus strain containing a staphylococcal cassette chromosome mec type VT.</title>
        <authorList>
            <person name="Chen Y."/>
            <person name="Hong J."/>
            <person name="Chen Y."/>
            <person name="Wang H."/>
            <person name="Yu Y."/>
            <person name="Qu T."/>
        </authorList>
    </citation>
    <scope>NUCLEOTIDE SEQUENCE [LARGE SCALE GENOMIC DNA]</scope>
    <source>
        <strain evidence="4 9">LJ05</strain>
    </source>
</reference>
<protein>
    <submittedName>
        <fullName evidence="6">Late competence protein ComC, processing protease</fullName>
    </submittedName>
    <submittedName>
        <fullName evidence="3">Peptidase A24</fullName>
    </submittedName>
    <submittedName>
        <fullName evidence="4">Prepilin peptidase</fullName>
    </submittedName>
</protein>
<dbReference type="Proteomes" id="UP000502818">
    <property type="component" value="Chromosome"/>
</dbReference>
<evidence type="ECO:0000313" key="10">
    <source>
        <dbReference type="Proteomes" id="UP000502818"/>
    </source>
</evidence>
<accession>A0A0D1JKS9</accession>
<evidence type="ECO:0000313" key="3">
    <source>
        <dbReference type="EMBL" id="KIT96644.1"/>
    </source>
</evidence>